<feature type="transmembrane region" description="Helical" evidence="8">
    <location>
        <begin position="141"/>
        <end position="160"/>
    </location>
</feature>
<evidence type="ECO:0000313" key="10">
    <source>
        <dbReference type="Proteomes" id="UP000198512"/>
    </source>
</evidence>
<dbReference type="InterPro" id="IPR050183">
    <property type="entry name" value="DsbB"/>
</dbReference>
<keyword evidence="4" id="KW-0249">Electron transport</keyword>
<dbReference type="Gene3D" id="1.20.1550.10">
    <property type="entry name" value="DsbB-like"/>
    <property type="match status" value="1"/>
</dbReference>
<keyword evidence="6 8" id="KW-0472">Membrane</keyword>
<dbReference type="SUPFAM" id="SSF158442">
    <property type="entry name" value="DsbB-like"/>
    <property type="match status" value="1"/>
</dbReference>
<comment type="caution">
    <text evidence="9">The sequence shown here is derived from an EMBL/GenBank/DDBJ whole genome shotgun (WGS) entry which is preliminary data.</text>
</comment>
<proteinExistence type="predicted"/>
<gene>
    <name evidence="9" type="ORF">SAMN05216600_109195</name>
</gene>
<keyword evidence="5 8" id="KW-1133">Transmembrane helix</keyword>
<name>A0ABY1BG54_9PSED</name>
<evidence type="ECO:0000313" key="9">
    <source>
        <dbReference type="EMBL" id="SEQ77207.1"/>
    </source>
</evidence>
<keyword evidence="3 8" id="KW-0812">Transmembrane</keyword>
<keyword evidence="4" id="KW-0813">Transport</keyword>
<evidence type="ECO:0000256" key="8">
    <source>
        <dbReference type="SAM" id="Phobius"/>
    </source>
</evidence>
<keyword evidence="10" id="KW-1185">Reference proteome</keyword>
<dbReference type="RefSeq" id="WP_069517163.1">
    <property type="nucleotide sequence ID" value="NZ_FOFP01000009.1"/>
</dbReference>
<protein>
    <submittedName>
        <fullName evidence="9">Disulfide bond formation protein DsbB</fullName>
    </submittedName>
</protein>
<evidence type="ECO:0000256" key="5">
    <source>
        <dbReference type="ARBA" id="ARBA00022989"/>
    </source>
</evidence>
<dbReference type="InterPro" id="IPR003752">
    <property type="entry name" value="DiS_bond_form_DsbB/BdbC"/>
</dbReference>
<dbReference type="InterPro" id="IPR023380">
    <property type="entry name" value="DsbB-like_sf"/>
</dbReference>
<evidence type="ECO:0000256" key="3">
    <source>
        <dbReference type="ARBA" id="ARBA00022692"/>
    </source>
</evidence>
<evidence type="ECO:0000256" key="2">
    <source>
        <dbReference type="ARBA" id="ARBA00022475"/>
    </source>
</evidence>
<feature type="transmembrane region" description="Helical" evidence="8">
    <location>
        <begin position="43"/>
        <end position="61"/>
    </location>
</feature>
<dbReference type="PANTHER" id="PTHR36570:SF3">
    <property type="entry name" value="DISULFIDE BOND FORMATION PROTEIN B"/>
    <property type="match status" value="1"/>
</dbReference>
<comment type="subcellular location">
    <subcellularLocation>
        <location evidence="1">Cell membrane</location>
        <topology evidence="1">Multi-pass membrane protein</topology>
    </subcellularLocation>
</comment>
<feature type="transmembrane region" description="Helical" evidence="8">
    <location>
        <begin position="68"/>
        <end position="85"/>
    </location>
</feature>
<dbReference type="Proteomes" id="UP000198512">
    <property type="component" value="Unassembled WGS sequence"/>
</dbReference>
<evidence type="ECO:0000256" key="1">
    <source>
        <dbReference type="ARBA" id="ARBA00004651"/>
    </source>
</evidence>
<accession>A0ABY1BG54</accession>
<organism evidence="9 10">
    <name type="scientific">Pseudomonas cuatrocienegasensis</name>
    <dbReference type="NCBI Taxonomy" id="543360"/>
    <lineage>
        <taxon>Bacteria</taxon>
        <taxon>Pseudomonadati</taxon>
        <taxon>Pseudomonadota</taxon>
        <taxon>Gammaproteobacteria</taxon>
        <taxon>Pseudomonadales</taxon>
        <taxon>Pseudomonadaceae</taxon>
        <taxon>Pseudomonas</taxon>
    </lineage>
</organism>
<evidence type="ECO:0000256" key="4">
    <source>
        <dbReference type="ARBA" id="ARBA00022982"/>
    </source>
</evidence>
<keyword evidence="7" id="KW-0676">Redox-active center</keyword>
<dbReference type="EMBL" id="FOFP01000009">
    <property type="protein sequence ID" value="SEQ77207.1"/>
    <property type="molecule type" value="Genomic_DNA"/>
</dbReference>
<dbReference type="Pfam" id="PF02600">
    <property type="entry name" value="DsbB"/>
    <property type="match status" value="1"/>
</dbReference>
<reference evidence="9 10" key="1">
    <citation type="submission" date="2016-10" db="EMBL/GenBank/DDBJ databases">
        <authorList>
            <person name="Varghese N."/>
            <person name="Submissions S."/>
        </authorList>
    </citation>
    <scope>NUCLEOTIDE SEQUENCE [LARGE SCALE GENOMIC DNA]</scope>
    <source>
        <strain evidence="9 10">CIP 109853</strain>
    </source>
</reference>
<keyword evidence="2" id="KW-1003">Cell membrane</keyword>
<sequence>MRTSRPAVPLLSLALLASVLMLAAALVLQHAFGWEPCTLCVQIRLWLSLVAVLTFALLVAIRLRVRPLQLLLWPLVLAGSGMAVYDNAHLVLIETGVLESFSCSPFPFYSQYLPLHEYLPGMFMSAGICGQNDYSILGLPFTVWTLVGVTALLALLLVAATRAVRNARR</sequence>
<evidence type="ECO:0000256" key="7">
    <source>
        <dbReference type="ARBA" id="ARBA00023284"/>
    </source>
</evidence>
<evidence type="ECO:0000256" key="6">
    <source>
        <dbReference type="ARBA" id="ARBA00023136"/>
    </source>
</evidence>
<dbReference type="PANTHER" id="PTHR36570">
    <property type="entry name" value="DISULFIDE BOND FORMATION PROTEIN B"/>
    <property type="match status" value="1"/>
</dbReference>